<evidence type="ECO:0000259" key="14">
    <source>
        <dbReference type="Pfam" id="PF02687"/>
    </source>
</evidence>
<evidence type="ECO:0000256" key="10">
    <source>
        <dbReference type="ARBA" id="ARBA00023136"/>
    </source>
</evidence>
<evidence type="ECO:0000313" key="16">
    <source>
        <dbReference type="EMBL" id="OGI70083.1"/>
    </source>
</evidence>
<comment type="subcellular location">
    <subcellularLocation>
        <location evidence="1">Cell inner membrane</location>
        <topology evidence="1">Multi-pass membrane protein</topology>
    </subcellularLocation>
</comment>
<dbReference type="PANTHER" id="PTHR47755:SF1">
    <property type="entry name" value="CELL DIVISION PROTEIN FTSX"/>
    <property type="match status" value="1"/>
</dbReference>
<dbReference type="EMBL" id="MFSP01000007">
    <property type="protein sequence ID" value="OGI70083.1"/>
    <property type="molecule type" value="Genomic_DNA"/>
</dbReference>
<evidence type="ECO:0000256" key="3">
    <source>
        <dbReference type="ARBA" id="ARBA00011160"/>
    </source>
</evidence>
<organism evidence="16 17">
    <name type="scientific">Candidatus Muproteobacteria bacterium RBG_16_60_9</name>
    <dbReference type="NCBI Taxonomy" id="1817755"/>
    <lineage>
        <taxon>Bacteria</taxon>
        <taxon>Pseudomonadati</taxon>
        <taxon>Pseudomonadota</taxon>
        <taxon>Candidatus Muproteobacteria</taxon>
    </lineage>
</organism>
<evidence type="ECO:0000256" key="8">
    <source>
        <dbReference type="ARBA" id="ARBA00022692"/>
    </source>
</evidence>
<dbReference type="Pfam" id="PF02687">
    <property type="entry name" value="FtsX"/>
    <property type="match status" value="1"/>
</dbReference>
<evidence type="ECO:0000256" key="4">
    <source>
        <dbReference type="ARBA" id="ARBA00021907"/>
    </source>
</evidence>
<evidence type="ECO:0000256" key="2">
    <source>
        <dbReference type="ARBA" id="ARBA00007379"/>
    </source>
</evidence>
<proteinExistence type="inferred from homology"/>
<feature type="transmembrane region" description="Helical" evidence="13">
    <location>
        <begin position="226"/>
        <end position="253"/>
    </location>
</feature>
<comment type="function">
    <text evidence="12">Part of the ABC transporter FtsEX involved in cellular division.</text>
</comment>
<comment type="subunit">
    <text evidence="3">Forms a membrane-associated complex with FtsE.</text>
</comment>
<dbReference type="InterPro" id="IPR003838">
    <property type="entry name" value="ABC3_permease_C"/>
</dbReference>
<dbReference type="Proteomes" id="UP000179076">
    <property type="component" value="Unassembled WGS sequence"/>
</dbReference>
<dbReference type="AlphaFoldDB" id="A0A1F6VKB9"/>
<feature type="domain" description="ABC3 transporter permease C-terminal" evidence="14">
    <location>
        <begin position="182"/>
        <end position="297"/>
    </location>
</feature>
<keyword evidence="8 13" id="KW-0812">Transmembrane</keyword>
<sequence>MIEFLRTYARRHAHVLRTTLAQLVRAPVASLMTIAVLGITLALPTGLYVLIANLERVSRGWDAGGQISLFLKRDTSDAAAEKLAERVRRIRGVASVDYISRSQALVEFKELSGFGDALKLLNENPLPAVLAVHPASATAPEAVEKLLEQLRGLDAVEFAQLDLDWVRRLHAMLVIAERGVFVLAGLLGLAVLLTIGNTIRLAIMNRRDEIEVMKLMGGTNAFIRRPFLYAGVLQGLLGAAMAWAIVALVLLFLDGAISDLAGLYGSDLRIQGLSVADAGTLLALGAVLGWLGSRISVQRHLRAIEPS</sequence>
<dbReference type="NCBIfam" id="TIGR00439">
    <property type="entry name" value="FtsX_Gneg"/>
    <property type="match status" value="1"/>
</dbReference>
<reference evidence="16 17" key="1">
    <citation type="journal article" date="2016" name="Nat. Commun.">
        <title>Thousands of microbial genomes shed light on interconnected biogeochemical processes in an aquifer system.</title>
        <authorList>
            <person name="Anantharaman K."/>
            <person name="Brown C.T."/>
            <person name="Hug L.A."/>
            <person name="Sharon I."/>
            <person name="Castelle C.J."/>
            <person name="Probst A.J."/>
            <person name="Thomas B.C."/>
            <person name="Singh A."/>
            <person name="Wilkins M.J."/>
            <person name="Karaoz U."/>
            <person name="Brodie E.L."/>
            <person name="Williams K.H."/>
            <person name="Hubbard S.S."/>
            <person name="Banfield J.F."/>
        </authorList>
    </citation>
    <scope>NUCLEOTIDE SEQUENCE [LARGE SCALE GENOMIC DNA]</scope>
</reference>
<evidence type="ECO:0000313" key="17">
    <source>
        <dbReference type="Proteomes" id="UP000179076"/>
    </source>
</evidence>
<dbReference type="Gene3D" id="3.30.70.3040">
    <property type="match status" value="1"/>
</dbReference>
<gene>
    <name evidence="16" type="ORF">A2W18_12525</name>
</gene>
<dbReference type="InterPro" id="IPR040690">
    <property type="entry name" value="FtsX_ECD"/>
</dbReference>
<dbReference type="InterPro" id="IPR004513">
    <property type="entry name" value="FtsX"/>
</dbReference>
<evidence type="ECO:0000256" key="7">
    <source>
        <dbReference type="ARBA" id="ARBA00022618"/>
    </source>
</evidence>
<dbReference type="GO" id="GO:0032153">
    <property type="term" value="C:cell division site"/>
    <property type="evidence" value="ECO:0007669"/>
    <property type="project" value="TreeGrafter"/>
</dbReference>
<dbReference type="PIRSF" id="PIRSF003097">
    <property type="entry name" value="FtsX"/>
    <property type="match status" value="1"/>
</dbReference>
<protein>
    <recommendedName>
        <fullName evidence="4 12">Cell division protein FtsX</fullName>
    </recommendedName>
</protein>
<dbReference type="GO" id="GO:0005886">
    <property type="term" value="C:plasma membrane"/>
    <property type="evidence" value="ECO:0007669"/>
    <property type="project" value="UniProtKB-SubCell"/>
</dbReference>
<evidence type="ECO:0000256" key="6">
    <source>
        <dbReference type="ARBA" id="ARBA00022519"/>
    </source>
</evidence>
<accession>A0A1F6VKB9</accession>
<evidence type="ECO:0000256" key="13">
    <source>
        <dbReference type="SAM" id="Phobius"/>
    </source>
</evidence>
<comment type="caution">
    <text evidence="16">The sequence shown here is derived from an EMBL/GenBank/DDBJ whole genome shotgun (WGS) entry which is preliminary data.</text>
</comment>
<keyword evidence="9 13" id="KW-1133">Transmembrane helix</keyword>
<comment type="similarity">
    <text evidence="2 12">Belongs to the ABC-4 integral membrane protein family. FtsX subfamily.</text>
</comment>
<feature type="transmembrane region" description="Helical" evidence="13">
    <location>
        <begin position="180"/>
        <end position="205"/>
    </location>
</feature>
<dbReference type="InterPro" id="IPR047590">
    <property type="entry name" value="FtsX_proteobact-type"/>
</dbReference>
<feature type="domain" description="FtsX extracellular" evidence="15">
    <location>
        <begin position="66"/>
        <end position="156"/>
    </location>
</feature>
<keyword evidence="11 12" id="KW-0131">Cell cycle</keyword>
<evidence type="ECO:0000256" key="11">
    <source>
        <dbReference type="ARBA" id="ARBA00023306"/>
    </source>
</evidence>
<feature type="transmembrane region" description="Helical" evidence="13">
    <location>
        <begin position="273"/>
        <end position="292"/>
    </location>
</feature>
<dbReference type="Pfam" id="PF18075">
    <property type="entry name" value="FtsX_ECD"/>
    <property type="match status" value="1"/>
</dbReference>
<keyword evidence="7 12" id="KW-0132">Cell division</keyword>
<keyword evidence="10 12" id="KW-0472">Membrane</keyword>
<evidence type="ECO:0000256" key="12">
    <source>
        <dbReference type="PIRNR" id="PIRNR003097"/>
    </source>
</evidence>
<keyword evidence="6 12" id="KW-0997">Cell inner membrane</keyword>
<feature type="transmembrane region" description="Helical" evidence="13">
    <location>
        <begin position="28"/>
        <end position="51"/>
    </location>
</feature>
<evidence type="ECO:0000256" key="5">
    <source>
        <dbReference type="ARBA" id="ARBA00022475"/>
    </source>
</evidence>
<keyword evidence="5 12" id="KW-1003">Cell membrane</keyword>
<evidence type="ECO:0000256" key="9">
    <source>
        <dbReference type="ARBA" id="ARBA00022989"/>
    </source>
</evidence>
<name>A0A1F6VKB9_9PROT</name>
<evidence type="ECO:0000256" key="1">
    <source>
        <dbReference type="ARBA" id="ARBA00004429"/>
    </source>
</evidence>
<dbReference type="PANTHER" id="PTHR47755">
    <property type="entry name" value="CELL DIVISION PROTEIN FTSX"/>
    <property type="match status" value="1"/>
</dbReference>
<dbReference type="GO" id="GO:0051301">
    <property type="term" value="P:cell division"/>
    <property type="evidence" value="ECO:0007669"/>
    <property type="project" value="UniProtKB-KW"/>
</dbReference>
<evidence type="ECO:0000259" key="15">
    <source>
        <dbReference type="Pfam" id="PF18075"/>
    </source>
</evidence>